<evidence type="ECO:0000313" key="2">
    <source>
        <dbReference type="EMBL" id="GLQ07258.1"/>
    </source>
</evidence>
<keyword evidence="3" id="KW-1185">Reference proteome</keyword>
<dbReference type="EMBL" id="BSNF01000008">
    <property type="protein sequence ID" value="GLQ07258.1"/>
    <property type="molecule type" value="Genomic_DNA"/>
</dbReference>
<dbReference type="Proteomes" id="UP001161409">
    <property type="component" value="Unassembled WGS sequence"/>
</dbReference>
<sequence length="201" mass="23166">MTETDSHTANTGKPRKERQPREISNGWLRDQALRYLNRFAATTRKLEQHLLRKSAPAMEHFSLDPETVRDMIRTEIGKLETAGILNDRDYANSKARSMARQGKSDLQIRLKLSSLGFEEPEVETVMTHLREEEGHSNRIAAAKYIRKRRFGAFRTNLNAEDRLEKEKASLVRNGFPFTLAEQLLQASKDELEDIIYSSNSF</sequence>
<comment type="caution">
    <text evidence="2">The sequence shown here is derived from an EMBL/GenBank/DDBJ whole genome shotgun (WGS) entry which is preliminary data.</text>
</comment>
<dbReference type="RefSeq" id="WP_169561313.1">
    <property type="nucleotide sequence ID" value="NZ_BSNF01000008.1"/>
</dbReference>
<reference evidence="2" key="2">
    <citation type="submission" date="2023-01" db="EMBL/GenBank/DDBJ databases">
        <title>Draft genome sequence of Sneathiella chinensis strain NBRC 103408.</title>
        <authorList>
            <person name="Sun Q."/>
            <person name="Mori K."/>
        </authorList>
    </citation>
    <scope>NUCLEOTIDE SEQUENCE</scope>
    <source>
        <strain evidence="2">NBRC 103408</strain>
    </source>
</reference>
<name>A0ABQ5U6E5_9PROT</name>
<protein>
    <recommendedName>
        <fullName evidence="4">Regulatory protein RecX</fullName>
    </recommendedName>
</protein>
<evidence type="ECO:0000313" key="3">
    <source>
        <dbReference type="Proteomes" id="UP001161409"/>
    </source>
</evidence>
<accession>A0ABQ5U6E5</accession>
<gene>
    <name evidence="2" type="ORF">GCM10007924_24790</name>
</gene>
<proteinExistence type="predicted"/>
<reference evidence="2" key="1">
    <citation type="journal article" date="2014" name="Int. J. Syst. Evol. Microbiol.">
        <title>Complete genome of a new Firmicutes species belonging to the dominant human colonic microbiota ('Ruminococcus bicirculans') reveals two chromosomes and a selective capacity to utilize plant glucans.</title>
        <authorList>
            <consortium name="NISC Comparative Sequencing Program"/>
            <person name="Wegmann U."/>
            <person name="Louis P."/>
            <person name="Goesmann A."/>
            <person name="Henrissat B."/>
            <person name="Duncan S.H."/>
            <person name="Flint H.J."/>
        </authorList>
    </citation>
    <scope>NUCLEOTIDE SEQUENCE</scope>
    <source>
        <strain evidence="2">NBRC 103408</strain>
    </source>
</reference>
<organism evidence="2 3">
    <name type="scientific">Sneathiella chinensis</name>
    <dbReference type="NCBI Taxonomy" id="349750"/>
    <lineage>
        <taxon>Bacteria</taxon>
        <taxon>Pseudomonadati</taxon>
        <taxon>Pseudomonadota</taxon>
        <taxon>Alphaproteobacteria</taxon>
        <taxon>Sneathiellales</taxon>
        <taxon>Sneathiellaceae</taxon>
        <taxon>Sneathiella</taxon>
    </lineage>
</organism>
<feature type="region of interest" description="Disordered" evidence="1">
    <location>
        <begin position="1"/>
        <end position="24"/>
    </location>
</feature>
<evidence type="ECO:0008006" key="4">
    <source>
        <dbReference type="Google" id="ProtNLM"/>
    </source>
</evidence>
<evidence type="ECO:0000256" key="1">
    <source>
        <dbReference type="SAM" id="MobiDB-lite"/>
    </source>
</evidence>